<organism evidence="1 2">
    <name type="scientific">Colobus angolensis palliatus</name>
    <name type="common">Peters' Angolan colobus</name>
    <dbReference type="NCBI Taxonomy" id="336983"/>
    <lineage>
        <taxon>Eukaryota</taxon>
        <taxon>Metazoa</taxon>
        <taxon>Chordata</taxon>
        <taxon>Craniata</taxon>
        <taxon>Vertebrata</taxon>
        <taxon>Euteleostomi</taxon>
        <taxon>Mammalia</taxon>
        <taxon>Eutheria</taxon>
        <taxon>Euarchontoglires</taxon>
        <taxon>Primates</taxon>
        <taxon>Haplorrhini</taxon>
        <taxon>Catarrhini</taxon>
        <taxon>Cercopithecidae</taxon>
        <taxon>Colobinae</taxon>
        <taxon>Colobus</taxon>
    </lineage>
</organism>
<dbReference type="Proteomes" id="UP000233080">
    <property type="component" value="Unassembled WGS sequence"/>
</dbReference>
<dbReference type="OMA" id="GHPACKE"/>
<name>A0A2K5HD20_COLAP</name>
<reference evidence="1" key="1">
    <citation type="submission" date="2025-08" db="UniProtKB">
        <authorList>
            <consortium name="Ensembl"/>
        </authorList>
    </citation>
    <scope>IDENTIFICATION</scope>
</reference>
<keyword evidence="2" id="KW-1185">Reference proteome</keyword>
<accession>A0A2K5HD20</accession>
<reference evidence="1" key="2">
    <citation type="submission" date="2025-09" db="UniProtKB">
        <authorList>
            <consortium name="Ensembl"/>
        </authorList>
    </citation>
    <scope>IDENTIFICATION</scope>
</reference>
<dbReference type="Ensembl" id="ENSCANT00000009325.1">
    <property type="protein sequence ID" value="ENSCANP00000002230.1"/>
    <property type="gene ID" value="ENSCANG00000008453.1"/>
</dbReference>
<evidence type="ECO:0000313" key="2">
    <source>
        <dbReference type="Proteomes" id="UP000233080"/>
    </source>
</evidence>
<proteinExistence type="predicted"/>
<sequence length="61" mass="6850">RITISPIGFRGPAQDHLACQEPGIKSRPANSTAYTVIHNTEYPKLHCEEIRRAYKGALKIM</sequence>
<protein>
    <submittedName>
        <fullName evidence="1">Uncharacterized protein</fullName>
    </submittedName>
</protein>
<dbReference type="AlphaFoldDB" id="A0A2K5HD20"/>
<evidence type="ECO:0000313" key="1">
    <source>
        <dbReference type="Ensembl" id="ENSCANP00000002230.1"/>
    </source>
</evidence>